<keyword evidence="12" id="KW-1185">Reference proteome</keyword>
<dbReference type="PANTHER" id="PTHR43791:SF36">
    <property type="entry name" value="TRANSPORTER, PUTATIVE (AFU_ORTHOLOGUE AFUA_6G08340)-RELATED"/>
    <property type="match status" value="1"/>
</dbReference>
<comment type="function">
    <text evidence="7">Component of the tartrate utilization system and may allow entry of tartrate and tartrate dehydrogenase.</text>
</comment>
<reference evidence="11 12" key="1">
    <citation type="submission" date="2020-04" db="EMBL/GenBank/DDBJ databases">
        <title>Description of novel Gluconacetobacter.</title>
        <authorList>
            <person name="Sombolestani A."/>
        </authorList>
    </citation>
    <scope>NUCLEOTIDE SEQUENCE [LARGE SCALE GENOMIC DNA]</scope>
    <source>
        <strain evidence="11 12">LMG 27801</strain>
    </source>
</reference>
<dbReference type="InterPro" id="IPR020846">
    <property type="entry name" value="MFS_dom"/>
</dbReference>
<dbReference type="Proteomes" id="UP000559860">
    <property type="component" value="Unassembled WGS sequence"/>
</dbReference>
<evidence type="ECO:0000256" key="9">
    <source>
        <dbReference type="SAM" id="Phobius"/>
    </source>
</evidence>
<dbReference type="RefSeq" id="WP_220791507.1">
    <property type="nucleotide sequence ID" value="NZ_JABEQD010000009.1"/>
</dbReference>
<dbReference type="PANTHER" id="PTHR43791">
    <property type="entry name" value="PERMEASE-RELATED"/>
    <property type="match status" value="1"/>
</dbReference>
<feature type="transmembrane region" description="Helical" evidence="9">
    <location>
        <begin position="255"/>
        <end position="276"/>
    </location>
</feature>
<feature type="transmembrane region" description="Helical" evidence="9">
    <location>
        <begin position="346"/>
        <end position="366"/>
    </location>
</feature>
<evidence type="ECO:0000259" key="10">
    <source>
        <dbReference type="PROSITE" id="PS50850"/>
    </source>
</evidence>
<feature type="transmembrane region" description="Helical" evidence="9">
    <location>
        <begin position="62"/>
        <end position="81"/>
    </location>
</feature>
<keyword evidence="4 9" id="KW-1133">Transmembrane helix</keyword>
<evidence type="ECO:0000256" key="6">
    <source>
        <dbReference type="ARBA" id="ARBA00038514"/>
    </source>
</evidence>
<keyword evidence="5 9" id="KW-0472">Membrane</keyword>
<feature type="transmembrane region" description="Helical" evidence="9">
    <location>
        <begin position="151"/>
        <end position="174"/>
    </location>
</feature>
<accession>A0A7W4IUE7</accession>
<comment type="subcellular location">
    <subcellularLocation>
        <location evidence="1">Membrane</location>
        <topology evidence="1">Multi-pass membrane protein</topology>
    </subcellularLocation>
</comment>
<protein>
    <recommendedName>
        <fullName evidence="8">Putative tartrate transporter</fullName>
    </recommendedName>
</protein>
<feature type="transmembrane region" description="Helical" evidence="9">
    <location>
        <begin position="321"/>
        <end position="340"/>
    </location>
</feature>
<dbReference type="GO" id="GO:0022857">
    <property type="term" value="F:transmembrane transporter activity"/>
    <property type="evidence" value="ECO:0007669"/>
    <property type="project" value="InterPro"/>
</dbReference>
<sequence>MMHAASALSSPAVGRLDATFRKVAGRVVPYIFVCYLFNYLDRVNVGFAKLDMLDALHMSERAYGLGAGIFFLGYIACGVPSNLMLQRVGARRWLALIMVLWGLLSAAQMFVTGPISFYLLRFVTGAAEAGFFPGLVLYLTRWFPSERQGRALTLFMSAIPLSGVVGGPLSGWMLSHFASAPGGLAAWQWLFLLQGLPTVALGIGMVMLLSDTIEQAAWLAPEERMAVGEALRRDRLEQPKQLADSFGAVLRNPAVWMLGLLYFCIQAGVYAINFWLPTIIRSSGIHDAATIGWLSAVPYVGASLFMIVMGRSADRMRERRWHLAVPLLMAAGGLALAARFPDSMPVALGALTVATAGALTGLPMFWPLCSGYLSPAAAAGGLALINSMGQLAGFVSPYLVGWIKDATQRTDGALALLAAMAVLGVVLVLRMPPTRVNR</sequence>
<evidence type="ECO:0000256" key="2">
    <source>
        <dbReference type="ARBA" id="ARBA00022448"/>
    </source>
</evidence>
<evidence type="ECO:0000256" key="8">
    <source>
        <dbReference type="ARBA" id="ARBA00074139"/>
    </source>
</evidence>
<dbReference type="FunFam" id="1.20.1250.20:FF:000018">
    <property type="entry name" value="MFS transporter permease"/>
    <property type="match status" value="1"/>
</dbReference>
<evidence type="ECO:0000256" key="5">
    <source>
        <dbReference type="ARBA" id="ARBA00023136"/>
    </source>
</evidence>
<organism evidence="11 12">
    <name type="scientific">Gluconacetobacter aggeris</name>
    <dbReference type="NCBI Taxonomy" id="1286186"/>
    <lineage>
        <taxon>Bacteria</taxon>
        <taxon>Pseudomonadati</taxon>
        <taxon>Pseudomonadota</taxon>
        <taxon>Alphaproteobacteria</taxon>
        <taxon>Acetobacterales</taxon>
        <taxon>Acetobacteraceae</taxon>
        <taxon>Gluconacetobacter</taxon>
    </lineage>
</organism>
<keyword evidence="3 9" id="KW-0812">Transmembrane</keyword>
<evidence type="ECO:0000313" key="11">
    <source>
        <dbReference type="EMBL" id="MBB2169250.1"/>
    </source>
</evidence>
<dbReference type="Pfam" id="PF07690">
    <property type="entry name" value="MFS_1"/>
    <property type="match status" value="1"/>
</dbReference>
<evidence type="ECO:0000256" key="7">
    <source>
        <dbReference type="ARBA" id="ARBA00058119"/>
    </source>
</evidence>
<dbReference type="GO" id="GO:0005886">
    <property type="term" value="C:plasma membrane"/>
    <property type="evidence" value="ECO:0007669"/>
    <property type="project" value="TreeGrafter"/>
</dbReference>
<feature type="transmembrane region" description="Helical" evidence="9">
    <location>
        <begin position="93"/>
        <end position="111"/>
    </location>
</feature>
<dbReference type="FunFam" id="1.20.1250.20:FF:000126">
    <property type="entry name" value="MFS transporter permease"/>
    <property type="match status" value="1"/>
</dbReference>
<dbReference type="AlphaFoldDB" id="A0A7W4IUE7"/>
<feature type="transmembrane region" description="Helical" evidence="9">
    <location>
        <begin position="288"/>
        <end position="309"/>
    </location>
</feature>
<comment type="caution">
    <text evidence="11">The sequence shown here is derived from an EMBL/GenBank/DDBJ whole genome shotgun (WGS) entry which is preliminary data.</text>
</comment>
<feature type="transmembrane region" description="Helical" evidence="9">
    <location>
        <begin position="186"/>
        <end position="209"/>
    </location>
</feature>
<evidence type="ECO:0000256" key="4">
    <source>
        <dbReference type="ARBA" id="ARBA00022989"/>
    </source>
</evidence>
<dbReference type="EMBL" id="JABEQD010000009">
    <property type="protein sequence ID" value="MBB2169250.1"/>
    <property type="molecule type" value="Genomic_DNA"/>
</dbReference>
<dbReference type="SUPFAM" id="SSF103473">
    <property type="entry name" value="MFS general substrate transporter"/>
    <property type="match status" value="1"/>
</dbReference>
<proteinExistence type="inferred from homology"/>
<evidence type="ECO:0000256" key="3">
    <source>
        <dbReference type="ARBA" id="ARBA00022692"/>
    </source>
</evidence>
<feature type="transmembrane region" description="Helical" evidence="9">
    <location>
        <begin position="23"/>
        <end position="40"/>
    </location>
</feature>
<dbReference type="InterPro" id="IPR036259">
    <property type="entry name" value="MFS_trans_sf"/>
</dbReference>
<feature type="transmembrane region" description="Helical" evidence="9">
    <location>
        <begin position="378"/>
        <end position="400"/>
    </location>
</feature>
<dbReference type="InterPro" id="IPR011701">
    <property type="entry name" value="MFS"/>
</dbReference>
<dbReference type="Gene3D" id="1.20.1250.20">
    <property type="entry name" value="MFS general substrate transporter like domains"/>
    <property type="match status" value="2"/>
</dbReference>
<feature type="transmembrane region" description="Helical" evidence="9">
    <location>
        <begin position="117"/>
        <end position="139"/>
    </location>
</feature>
<feature type="transmembrane region" description="Helical" evidence="9">
    <location>
        <begin position="412"/>
        <end position="429"/>
    </location>
</feature>
<gene>
    <name evidence="11" type="ORF">HLH36_12945</name>
</gene>
<evidence type="ECO:0000313" key="12">
    <source>
        <dbReference type="Proteomes" id="UP000559860"/>
    </source>
</evidence>
<name>A0A7W4IUE7_9PROT</name>
<dbReference type="CDD" id="cd17319">
    <property type="entry name" value="MFS_ExuT_GudP_like"/>
    <property type="match status" value="1"/>
</dbReference>
<dbReference type="PROSITE" id="PS50850">
    <property type="entry name" value="MFS"/>
    <property type="match status" value="1"/>
</dbReference>
<keyword evidence="2" id="KW-0813">Transport</keyword>
<comment type="similarity">
    <text evidence="6">Belongs to the major facilitator superfamily. Phthalate permease family.</text>
</comment>
<evidence type="ECO:0000256" key="1">
    <source>
        <dbReference type="ARBA" id="ARBA00004141"/>
    </source>
</evidence>
<feature type="domain" description="Major facilitator superfamily (MFS) profile" evidence="10">
    <location>
        <begin position="27"/>
        <end position="436"/>
    </location>
</feature>